<keyword evidence="3 8" id="KW-0540">Nuclease</keyword>
<evidence type="ECO:0000256" key="8">
    <source>
        <dbReference type="HAMAP-Rule" id="MF_00265"/>
    </source>
</evidence>
<dbReference type="EMBL" id="JBBKZT010000027">
    <property type="protein sequence ID" value="MEJ8851756.1"/>
    <property type="molecule type" value="Genomic_DNA"/>
</dbReference>
<dbReference type="InterPro" id="IPR029060">
    <property type="entry name" value="PIN-like_dom_sf"/>
</dbReference>
<reference evidence="10 11" key="1">
    <citation type="submission" date="2024-03" db="EMBL/GenBank/DDBJ databases">
        <title>Novel species of the genus Variovorax.</title>
        <authorList>
            <person name="Liu Q."/>
            <person name="Xin Y.-H."/>
        </authorList>
    </citation>
    <scope>NUCLEOTIDE SEQUENCE [LARGE SCALE GENOMIC DNA]</scope>
    <source>
        <strain evidence="10 11">KACC 18900</strain>
    </source>
</reference>
<evidence type="ECO:0000313" key="10">
    <source>
        <dbReference type="EMBL" id="MEJ8851756.1"/>
    </source>
</evidence>
<keyword evidence="2 8" id="KW-1277">Toxin-antitoxin system</keyword>
<comment type="similarity">
    <text evidence="7 8">Belongs to the PINc/VapC protein family.</text>
</comment>
<organism evidence="10 11">
    <name type="scientific">Variovorax rhizosphaerae</name>
    <dbReference type="NCBI Taxonomy" id="1836200"/>
    <lineage>
        <taxon>Bacteria</taxon>
        <taxon>Pseudomonadati</taxon>
        <taxon>Pseudomonadota</taxon>
        <taxon>Betaproteobacteria</taxon>
        <taxon>Burkholderiales</taxon>
        <taxon>Comamonadaceae</taxon>
        <taxon>Variovorax</taxon>
    </lineage>
</organism>
<dbReference type="PANTHER" id="PTHR33653:SF1">
    <property type="entry name" value="RIBONUCLEASE VAPC2"/>
    <property type="match status" value="1"/>
</dbReference>
<keyword evidence="4 8" id="KW-0479">Metal-binding</keyword>
<evidence type="ECO:0000259" key="9">
    <source>
        <dbReference type="Pfam" id="PF01850"/>
    </source>
</evidence>
<feature type="binding site" evidence="8">
    <location>
        <position position="7"/>
    </location>
    <ligand>
        <name>Mg(2+)</name>
        <dbReference type="ChEBI" id="CHEBI:18420"/>
    </ligand>
</feature>
<dbReference type="RefSeq" id="WP_340347513.1">
    <property type="nucleotide sequence ID" value="NZ_JBBKZT010000027.1"/>
</dbReference>
<evidence type="ECO:0000256" key="7">
    <source>
        <dbReference type="ARBA" id="ARBA00038093"/>
    </source>
</evidence>
<dbReference type="Gene3D" id="3.40.50.1010">
    <property type="entry name" value="5'-nuclease"/>
    <property type="match status" value="1"/>
</dbReference>
<proteinExistence type="inferred from homology"/>
<evidence type="ECO:0000256" key="2">
    <source>
        <dbReference type="ARBA" id="ARBA00022649"/>
    </source>
</evidence>
<dbReference type="SUPFAM" id="SSF88723">
    <property type="entry name" value="PIN domain-like"/>
    <property type="match status" value="1"/>
</dbReference>
<evidence type="ECO:0000256" key="6">
    <source>
        <dbReference type="ARBA" id="ARBA00022842"/>
    </source>
</evidence>
<dbReference type="InterPro" id="IPR050556">
    <property type="entry name" value="Type_II_TA_system_RNase"/>
</dbReference>
<protein>
    <recommendedName>
        <fullName evidence="8">Ribonuclease VapC</fullName>
        <shortName evidence="8">RNase VapC</shortName>
        <ecNumber evidence="8">3.1.-.-</ecNumber>
    </recommendedName>
    <alternativeName>
        <fullName evidence="8">Toxin VapC</fullName>
    </alternativeName>
</protein>
<dbReference type="EC" id="3.1.-.-" evidence="8"/>
<dbReference type="InterPro" id="IPR002716">
    <property type="entry name" value="PIN_dom"/>
</dbReference>
<feature type="binding site" evidence="8">
    <location>
        <position position="99"/>
    </location>
    <ligand>
        <name>Mg(2+)</name>
        <dbReference type="ChEBI" id="CHEBI:18420"/>
    </ligand>
</feature>
<comment type="function">
    <text evidence="8">Toxic component of a toxin-antitoxin (TA) system. An RNase.</text>
</comment>
<accession>A0ABU8WW34</accession>
<dbReference type="Proteomes" id="UP001385892">
    <property type="component" value="Unassembled WGS sequence"/>
</dbReference>
<keyword evidence="6 8" id="KW-0460">Magnesium</keyword>
<gene>
    <name evidence="8" type="primary">vapC</name>
    <name evidence="10" type="ORF">WKW82_34350</name>
</gene>
<dbReference type="Pfam" id="PF01850">
    <property type="entry name" value="PIN"/>
    <property type="match status" value="1"/>
</dbReference>
<evidence type="ECO:0000256" key="5">
    <source>
        <dbReference type="ARBA" id="ARBA00022801"/>
    </source>
</evidence>
<comment type="caution">
    <text evidence="10">The sequence shown here is derived from an EMBL/GenBank/DDBJ whole genome shotgun (WGS) entry which is preliminary data.</text>
</comment>
<evidence type="ECO:0000313" key="11">
    <source>
        <dbReference type="Proteomes" id="UP001385892"/>
    </source>
</evidence>
<comment type="cofactor">
    <cofactor evidence="1 8">
        <name>Mg(2+)</name>
        <dbReference type="ChEBI" id="CHEBI:18420"/>
    </cofactor>
</comment>
<feature type="domain" description="PIN" evidence="9">
    <location>
        <begin position="4"/>
        <end position="126"/>
    </location>
</feature>
<dbReference type="CDD" id="cd09881">
    <property type="entry name" value="PIN_VapC4-5_FitB-like"/>
    <property type="match status" value="1"/>
</dbReference>
<evidence type="ECO:0000256" key="3">
    <source>
        <dbReference type="ARBA" id="ARBA00022722"/>
    </source>
</evidence>
<sequence>MTRYFLDTNICVYALHRRMPQVLRRLERASQDELVISTLVAAELAGGVMLSTRVEANRRALEAFLRTMTVEGWGSEAVWHYAEQAARLRRAGTPVGTIDLLLGCQALADSDAVLVTHNVREFQRIEGLRVEDWAAA</sequence>
<keyword evidence="5 8" id="KW-0378">Hydrolase</keyword>
<name>A0ABU8WW34_9BURK</name>
<keyword evidence="8" id="KW-0800">Toxin</keyword>
<dbReference type="HAMAP" id="MF_00265">
    <property type="entry name" value="VapC_Nob1"/>
    <property type="match status" value="1"/>
</dbReference>
<evidence type="ECO:0000256" key="4">
    <source>
        <dbReference type="ARBA" id="ARBA00022723"/>
    </source>
</evidence>
<keyword evidence="11" id="KW-1185">Reference proteome</keyword>
<evidence type="ECO:0000256" key="1">
    <source>
        <dbReference type="ARBA" id="ARBA00001946"/>
    </source>
</evidence>
<dbReference type="PANTHER" id="PTHR33653">
    <property type="entry name" value="RIBONUCLEASE VAPC2"/>
    <property type="match status" value="1"/>
</dbReference>
<dbReference type="InterPro" id="IPR022907">
    <property type="entry name" value="VapC_family"/>
</dbReference>